<keyword evidence="1" id="KW-0732">Signal</keyword>
<reference evidence="2 3" key="1">
    <citation type="submission" date="2016-10" db="EMBL/GenBank/DDBJ databases">
        <authorList>
            <person name="de Groot N.N."/>
        </authorList>
    </citation>
    <scope>NUCLEOTIDE SEQUENCE [LARGE SCALE GENOMIC DNA]</scope>
    <source>
        <strain evidence="2 3">DSM 22274</strain>
    </source>
</reference>
<dbReference type="Proteomes" id="UP000182725">
    <property type="component" value="Unassembled WGS sequence"/>
</dbReference>
<proteinExistence type="predicted"/>
<protein>
    <recommendedName>
        <fullName evidence="4">Secreted protein</fullName>
    </recommendedName>
</protein>
<gene>
    <name evidence="2" type="ORF">SAMN04489740_0435</name>
</gene>
<feature type="chain" id="PRO_5010370973" description="Secreted protein" evidence="1">
    <location>
        <begin position="27"/>
        <end position="78"/>
    </location>
</feature>
<dbReference type="AlphaFoldDB" id="A0A1H5F6V3"/>
<dbReference type="EMBL" id="FNTV01000001">
    <property type="protein sequence ID" value="SED99122.1"/>
    <property type="molecule type" value="Genomic_DNA"/>
</dbReference>
<dbReference type="RefSeq" id="WP_074710153.1">
    <property type="nucleotide sequence ID" value="NZ_FNTV01000001.1"/>
</dbReference>
<name>A0A1H5F6V3_9MICC</name>
<evidence type="ECO:0000313" key="3">
    <source>
        <dbReference type="Proteomes" id="UP000182725"/>
    </source>
</evidence>
<accession>A0A1H5F6V3</accession>
<evidence type="ECO:0008006" key="4">
    <source>
        <dbReference type="Google" id="ProtNLM"/>
    </source>
</evidence>
<evidence type="ECO:0000256" key="1">
    <source>
        <dbReference type="SAM" id="SignalP"/>
    </source>
</evidence>
<feature type="signal peptide" evidence="1">
    <location>
        <begin position="1"/>
        <end position="26"/>
    </location>
</feature>
<sequence length="78" mass="8220">MWKRKAVTALVLTGGLALGLPAGAQAAPAHHPLEGTDPTETGCNIGAYVVKSWDMRNAVYNEVQGLAQLVYSPGRRCA</sequence>
<evidence type="ECO:0000313" key="2">
    <source>
        <dbReference type="EMBL" id="SED99122.1"/>
    </source>
</evidence>
<organism evidence="2 3">
    <name type="scientific">Arthrobacter alpinus</name>
    <dbReference type="NCBI Taxonomy" id="656366"/>
    <lineage>
        <taxon>Bacteria</taxon>
        <taxon>Bacillati</taxon>
        <taxon>Actinomycetota</taxon>
        <taxon>Actinomycetes</taxon>
        <taxon>Micrococcales</taxon>
        <taxon>Micrococcaceae</taxon>
        <taxon>Arthrobacter</taxon>
    </lineage>
</organism>